<feature type="transmembrane region" description="Helical" evidence="2">
    <location>
        <begin position="117"/>
        <end position="136"/>
    </location>
</feature>
<feature type="region of interest" description="Disordered" evidence="1">
    <location>
        <begin position="195"/>
        <end position="280"/>
    </location>
</feature>
<gene>
    <name evidence="3" type="ORF">H9622_00655</name>
</gene>
<evidence type="ECO:0000256" key="2">
    <source>
        <dbReference type="SAM" id="Phobius"/>
    </source>
</evidence>
<comment type="caution">
    <text evidence="3">The sequence shown here is derived from an EMBL/GenBank/DDBJ whole genome shotgun (WGS) entry which is preliminary data.</text>
</comment>
<feature type="transmembrane region" description="Helical" evidence="2">
    <location>
        <begin position="12"/>
        <end position="39"/>
    </location>
</feature>
<protein>
    <submittedName>
        <fullName evidence="3">Large exoprotein</fullName>
    </submittedName>
</protein>
<dbReference type="EMBL" id="JACSPM010000001">
    <property type="protein sequence ID" value="MBD8022097.1"/>
    <property type="molecule type" value="Genomic_DNA"/>
</dbReference>
<keyword evidence="2" id="KW-1133">Transmembrane helix</keyword>
<dbReference type="Proteomes" id="UP000602532">
    <property type="component" value="Unassembled WGS sequence"/>
</dbReference>
<accession>A0ABR8WYD6</accession>
<keyword evidence="2" id="KW-0812">Transmembrane</keyword>
<sequence length="280" mass="29227">MSYDDDYGIGGLIAVWLVLAPLLFILAIAAYVISSWFLMKIFEKAGVQGKWRAWVPVYNTLIFVKLGDLNPWWLLILWGATAFLSWIPVVGQLFGLAAFIYTLLAAWRVGLKLQKEAVWLILYFFLSIVWLGINAFDKSRWNTAIPAAPWAGNFLADNTTWSGIPNQVPAGGFPPNAATAPGSYAPPAGYQPPPAGYSAPPAPPAGPAAPAAYAPPPAGGQPPVTPPPAAPDAPAAPPAAAPPAAEPPAAPPAATEPPPATEPPASEPPAAPDAPDAPRP</sequence>
<keyword evidence="4" id="KW-1185">Reference proteome</keyword>
<evidence type="ECO:0000313" key="4">
    <source>
        <dbReference type="Proteomes" id="UP000602532"/>
    </source>
</evidence>
<dbReference type="RefSeq" id="WP_191763269.1">
    <property type="nucleotide sequence ID" value="NZ_JACSPM010000001.1"/>
</dbReference>
<organism evidence="3 4">
    <name type="scientific">Microbacterium gallinarum</name>
    <dbReference type="NCBI Taxonomy" id="2762209"/>
    <lineage>
        <taxon>Bacteria</taxon>
        <taxon>Bacillati</taxon>
        <taxon>Actinomycetota</taxon>
        <taxon>Actinomycetes</taxon>
        <taxon>Micrococcales</taxon>
        <taxon>Microbacteriaceae</taxon>
        <taxon>Microbacterium</taxon>
    </lineage>
</organism>
<keyword evidence="2" id="KW-0472">Membrane</keyword>
<feature type="transmembrane region" description="Helical" evidence="2">
    <location>
        <begin position="72"/>
        <end position="105"/>
    </location>
</feature>
<proteinExistence type="predicted"/>
<name>A0ABR8WYD6_9MICO</name>
<evidence type="ECO:0000256" key="1">
    <source>
        <dbReference type="SAM" id="MobiDB-lite"/>
    </source>
</evidence>
<dbReference type="PRINTS" id="PR01217">
    <property type="entry name" value="PRICHEXTENSN"/>
</dbReference>
<reference evidence="3 4" key="1">
    <citation type="submission" date="2020-08" db="EMBL/GenBank/DDBJ databases">
        <title>A Genomic Blueprint of the Chicken Gut Microbiome.</title>
        <authorList>
            <person name="Gilroy R."/>
            <person name="Ravi A."/>
            <person name="Getino M."/>
            <person name="Pursley I."/>
            <person name="Horton D.L."/>
            <person name="Alikhan N.-F."/>
            <person name="Baker D."/>
            <person name="Gharbi K."/>
            <person name="Hall N."/>
            <person name="Watson M."/>
            <person name="Adriaenssens E.M."/>
            <person name="Foster-Nyarko E."/>
            <person name="Jarju S."/>
            <person name="Secka A."/>
            <person name="Antonio M."/>
            <person name="Oren A."/>
            <person name="Chaudhuri R."/>
            <person name="La Ragione R.M."/>
            <person name="Hildebrand F."/>
            <person name="Pallen M.J."/>
        </authorList>
    </citation>
    <scope>NUCLEOTIDE SEQUENCE [LARGE SCALE GENOMIC DNA]</scope>
    <source>
        <strain evidence="3 4">Sa1CUA4</strain>
    </source>
</reference>
<evidence type="ECO:0000313" key="3">
    <source>
        <dbReference type="EMBL" id="MBD8022097.1"/>
    </source>
</evidence>